<evidence type="ECO:0000256" key="1">
    <source>
        <dbReference type="ARBA" id="ARBA00004613"/>
    </source>
</evidence>
<keyword evidence="6" id="KW-0378">Hydrolase</keyword>
<dbReference type="OrthoDB" id="424610at2759"/>
<dbReference type="Pfam" id="PF00756">
    <property type="entry name" value="Esterase"/>
    <property type="match status" value="1"/>
</dbReference>
<sequence>MLFSSSSIQALAALVGLIGSAHGAAIDTVKRASAGCSRTHDWAGQTKEFSFASSGGTRSYRIHLPSNYQPGSPKPLIIAYHGSGDNPANFEKTTRFSDASVNPNMIVVYPAGINGNWQGPTYATPGVSDKVFTTDLVNRIKDNYCVDEARVYATGHSNGGGFVNTLACSPDHGGQFAAFAPVSGAMYTDVNGNDNCHPARSPLPMFETHGTADTTIPYNPTGPGRGGPLPSIPDWLSRWQGRNQCTTSTTTDLAAGVHDTRWKCAGIDSLLRHVKIDGAGHAWPGPGSQIDISPQVIQFLSVNFKP</sequence>
<evidence type="ECO:0000256" key="4">
    <source>
        <dbReference type="ARBA" id="ARBA00022651"/>
    </source>
</evidence>
<dbReference type="PANTHER" id="PTHR38050:SF2">
    <property type="entry name" value="FERULOYL ESTERASE C-RELATED"/>
    <property type="match status" value="1"/>
</dbReference>
<keyword evidence="8" id="KW-0624">Polysaccharide degradation</keyword>
<evidence type="ECO:0000256" key="3">
    <source>
        <dbReference type="ARBA" id="ARBA00022525"/>
    </source>
</evidence>
<proteinExistence type="predicted"/>
<keyword evidence="12" id="KW-1185">Reference proteome</keyword>
<accession>A0A2H2ZHU0</accession>
<dbReference type="EC" id="3.1.1.73" evidence="2"/>
<reference evidence="11 12" key="1">
    <citation type="journal article" date="2015" name="Genome Announc.">
        <title>Genome sequence and annotation of Trichoderma parareesei, the ancestor of the cellulase producer Trichoderma reesei.</title>
        <authorList>
            <person name="Yang D."/>
            <person name="Pomraning K."/>
            <person name="Kopchinskiy A."/>
            <person name="Karimi Aghcheh R."/>
            <person name="Atanasova L."/>
            <person name="Chenthamara K."/>
            <person name="Baker S.E."/>
            <person name="Zhang R."/>
            <person name="Shen Q."/>
            <person name="Freitag M."/>
            <person name="Kubicek C.P."/>
            <person name="Druzhinina I.S."/>
        </authorList>
    </citation>
    <scope>NUCLEOTIDE SEQUENCE [LARGE SCALE GENOMIC DNA]</scope>
    <source>
        <strain evidence="11 12">CBS 125925</strain>
    </source>
</reference>
<evidence type="ECO:0000256" key="10">
    <source>
        <dbReference type="SAM" id="SignalP"/>
    </source>
</evidence>
<dbReference type="EMBL" id="LFMI01000739">
    <property type="protein sequence ID" value="OTA06967.1"/>
    <property type="molecule type" value="Genomic_DNA"/>
</dbReference>
<evidence type="ECO:0000256" key="2">
    <source>
        <dbReference type="ARBA" id="ARBA00013091"/>
    </source>
</evidence>
<dbReference type="GO" id="GO:0030600">
    <property type="term" value="F:feruloyl esterase activity"/>
    <property type="evidence" value="ECO:0007669"/>
    <property type="project" value="UniProtKB-EC"/>
</dbReference>
<dbReference type="InterPro" id="IPR043595">
    <property type="entry name" value="FaeB/C/D"/>
</dbReference>
<gene>
    <name evidence="11" type="ORF">A9Z42_0077660</name>
</gene>
<feature type="chain" id="PRO_5038862707" description="feruloyl esterase" evidence="10">
    <location>
        <begin position="24"/>
        <end position="306"/>
    </location>
</feature>
<evidence type="ECO:0000256" key="6">
    <source>
        <dbReference type="ARBA" id="ARBA00022801"/>
    </source>
</evidence>
<evidence type="ECO:0000256" key="7">
    <source>
        <dbReference type="ARBA" id="ARBA00023277"/>
    </source>
</evidence>
<dbReference type="Proteomes" id="UP000219286">
    <property type="component" value="Unassembled WGS sequence"/>
</dbReference>
<evidence type="ECO:0000256" key="9">
    <source>
        <dbReference type="ARBA" id="ARBA00034075"/>
    </source>
</evidence>
<protein>
    <recommendedName>
        <fullName evidence="2">feruloyl esterase</fullName>
        <ecNumber evidence="2">3.1.1.73</ecNumber>
    </recommendedName>
</protein>
<organism evidence="11 12">
    <name type="scientific">Trichoderma parareesei</name>
    <name type="common">Filamentous fungus</name>
    <dbReference type="NCBI Taxonomy" id="858221"/>
    <lineage>
        <taxon>Eukaryota</taxon>
        <taxon>Fungi</taxon>
        <taxon>Dikarya</taxon>
        <taxon>Ascomycota</taxon>
        <taxon>Pezizomycotina</taxon>
        <taxon>Sordariomycetes</taxon>
        <taxon>Hypocreomycetidae</taxon>
        <taxon>Hypocreales</taxon>
        <taxon>Hypocreaceae</taxon>
        <taxon>Trichoderma</taxon>
    </lineage>
</organism>
<dbReference type="InterPro" id="IPR000801">
    <property type="entry name" value="Esterase-like"/>
</dbReference>
<evidence type="ECO:0000256" key="8">
    <source>
        <dbReference type="ARBA" id="ARBA00023326"/>
    </source>
</evidence>
<comment type="subcellular location">
    <subcellularLocation>
        <location evidence="1">Secreted</location>
    </subcellularLocation>
</comment>
<keyword evidence="7" id="KW-0119">Carbohydrate metabolism</keyword>
<comment type="caution">
    <text evidence="11">The sequence shown here is derived from an EMBL/GenBank/DDBJ whole genome shotgun (WGS) entry which is preliminary data.</text>
</comment>
<evidence type="ECO:0000313" key="11">
    <source>
        <dbReference type="EMBL" id="OTA06967.1"/>
    </source>
</evidence>
<dbReference type="AlphaFoldDB" id="A0A2H2ZHU0"/>
<dbReference type="SUPFAM" id="SSF53474">
    <property type="entry name" value="alpha/beta-Hydrolases"/>
    <property type="match status" value="1"/>
</dbReference>
<name>A0A2H2ZHU0_TRIPA</name>
<dbReference type="PANTHER" id="PTHR38050">
    <property type="match status" value="1"/>
</dbReference>
<feature type="signal peptide" evidence="10">
    <location>
        <begin position="1"/>
        <end position="23"/>
    </location>
</feature>
<evidence type="ECO:0000313" key="12">
    <source>
        <dbReference type="Proteomes" id="UP000219286"/>
    </source>
</evidence>
<dbReference type="GO" id="GO:0045493">
    <property type="term" value="P:xylan catabolic process"/>
    <property type="evidence" value="ECO:0007669"/>
    <property type="project" value="UniProtKB-KW"/>
</dbReference>
<dbReference type="Gene3D" id="3.40.50.1820">
    <property type="entry name" value="alpha/beta hydrolase"/>
    <property type="match status" value="1"/>
</dbReference>
<keyword evidence="3" id="KW-0964">Secreted</keyword>
<comment type="catalytic activity">
    <reaction evidence="9">
        <text>feruloyl-polysaccharide + H2O = ferulate + polysaccharide.</text>
        <dbReference type="EC" id="3.1.1.73"/>
    </reaction>
</comment>
<dbReference type="InterPro" id="IPR029058">
    <property type="entry name" value="AB_hydrolase_fold"/>
</dbReference>
<dbReference type="GO" id="GO:0005576">
    <property type="term" value="C:extracellular region"/>
    <property type="evidence" value="ECO:0007669"/>
    <property type="project" value="UniProtKB-SubCell"/>
</dbReference>
<keyword evidence="5 10" id="KW-0732">Signal</keyword>
<evidence type="ECO:0000256" key="5">
    <source>
        <dbReference type="ARBA" id="ARBA00022729"/>
    </source>
</evidence>
<keyword evidence="4" id="KW-0858">Xylan degradation</keyword>